<dbReference type="EMBL" id="JACHLP010000009">
    <property type="protein sequence ID" value="MBB4845445.1"/>
    <property type="molecule type" value="Genomic_DNA"/>
</dbReference>
<dbReference type="AlphaFoldDB" id="A0A840LEM8"/>
<dbReference type="RefSeq" id="WP_221439696.1">
    <property type="nucleotide sequence ID" value="NZ_JACHLP010000009.1"/>
</dbReference>
<accession>A0A840LEM8</accession>
<reference evidence="2 3" key="1">
    <citation type="submission" date="2020-08" db="EMBL/GenBank/DDBJ databases">
        <title>Functional genomics of gut bacteria from endangered species of beetles.</title>
        <authorList>
            <person name="Carlos-Shanley C."/>
        </authorList>
    </citation>
    <scope>NUCLEOTIDE SEQUENCE [LARGE SCALE GENOMIC DNA]</scope>
    <source>
        <strain evidence="2 3">S00239</strain>
    </source>
</reference>
<feature type="signal peptide" evidence="1">
    <location>
        <begin position="1"/>
        <end position="26"/>
    </location>
</feature>
<evidence type="ECO:0000313" key="2">
    <source>
        <dbReference type="EMBL" id="MBB4845445.1"/>
    </source>
</evidence>
<feature type="chain" id="PRO_5032841374" evidence="1">
    <location>
        <begin position="27"/>
        <end position="296"/>
    </location>
</feature>
<dbReference type="Proteomes" id="UP000562027">
    <property type="component" value="Unassembled WGS sequence"/>
</dbReference>
<organism evidence="2 3">
    <name type="scientific">Roseateles oligotrophus</name>
    <dbReference type="NCBI Taxonomy" id="1769250"/>
    <lineage>
        <taxon>Bacteria</taxon>
        <taxon>Pseudomonadati</taxon>
        <taxon>Pseudomonadota</taxon>
        <taxon>Betaproteobacteria</taxon>
        <taxon>Burkholderiales</taxon>
        <taxon>Sphaerotilaceae</taxon>
        <taxon>Roseateles</taxon>
    </lineage>
</organism>
<keyword evidence="3" id="KW-1185">Reference proteome</keyword>
<proteinExistence type="predicted"/>
<keyword evidence="1" id="KW-0732">Signal</keyword>
<protein>
    <submittedName>
        <fullName evidence="2">Uncharacterized protein</fullName>
    </submittedName>
</protein>
<evidence type="ECO:0000256" key="1">
    <source>
        <dbReference type="SAM" id="SignalP"/>
    </source>
</evidence>
<evidence type="ECO:0000313" key="3">
    <source>
        <dbReference type="Proteomes" id="UP000562027"/>
    </source>
</evidence>
<comment type="caution">
    <text evidence="2">The sequence shown here is derived from an EMBL/GenBank/DDBJ whole genome shotgun (WGS) entry which is preliminary data.</text>
</comment>
<gene>
    <name evidence="2" type="ORF">HNP55_003995</name>
</gene>
<name>A0A840LEM8_9BURK</name>
<sequence>MRILTPRKALGGALVLILAAASAAWATNYSLWVNGRTGGGVAGNYADFTYWGPATTAAGINKKAVNWDGYNHISDQNYLVRNALDCYCTGPNWCYVAVHSAGNLMMGYTLSMYGGSSRYKKNASPGSDGQCANSDGTTQTGWNIKWVNVAAGAAGGSELSDAGSWAMSEPLVADLKTSTARAMYDHNNTRAKMFYMYAGAKGTAYSFILPGQDDEAVAYHSSGGVSGSSGGSYCNPSDWLCNDLTLGTAAVEGGRAKWSNHSVVFRDDAEAYNHYTNGNWGGVVGKVRADMVTNAN</sequence>